<accession>A0AAD5KGI8</accession>
<evidence type="ECO:0000256" key="1">
    <source>
        <dbReference type="ARBA" id="ARBA00008795"/>
    </source>
</evidence>
<feature type="region of interest" description="Disordered" evidence="5">
    <location>
        <begin position="1579"/>
        <end position="1674"/>
    </location>
</feature>
<dbReference type="FunFam" id="2.30.30.40:FF:000298">
    <property type="entry name" value="Rho GTPase-activating protein"/>
    <property type="match status" value="1"/>
</dbReference>
<feature type="compositionally biased region" description="Polar residues" evidence="5">
    <location>
        <begin position="1450"/>
        <end position="1469"/>
    </location>
</feature>
<feature type="compositionally biased region" description="Polar residues" evidence="5">
    <location>
        <begin position="788"/>
        <end position="805"/>
    </location>
</feature>
<evidence type="ECO:0000256" key="3">
    <source>
        <dbReference type="ARBA" id="ARBA00022468"/>
    </source>
</evidence>
<dbReference type="Pfam" id="PF00620">
    <property type="entry name" value="RhoGAP"/>
    <property type="match status" value="1"/>
</dbReference>
<feature type="compositionally biased region" description="Low complexity" evidence="5">
    <location>
        <begin position="1649"/>
        <end position="1674"/>
    </location>
</feature>
<reference evidence="8 9" key="1">
    <citation type="submission" date="2022-05" db="EMBL/GenBank/DDBJ databases">
        <title>A multi-omics perspective on studying reproductive biology in Daphnia sinensis.</title>
        <authorList>
            <person name="Jia J."/>
        </authorList>
    </citation>
    <scope>NUCLEOTIDE SEQUENCE [LARGE SCALE GENOMIC DNA]</scope>
    <source>
        <strain evidence="8 9">WSL</strain>
    </source>
</reference>
<feature type="domain" description="SH3" evidence="6">
    <location>
        <begin position="277"/>
        <end position="339"/>
    </location>
</feature>
<feature type="region of interest" description="Disordered" evidence="5">
    <location>
        <begin position="1800"/>
        <end position="1832"/>
    </location>
</feature>
<feature type="region of interest" description="Disordered" evidence="5">
    <location>
        <begin position="1388"/>
        <end position="1434"/>
    </location>
</feature>
<evidence type="ECO:0008006" key="10">
    <source>
        <dbReference type="Google" id="ProtNLM"/>
    </source>
</evidence>
<proteinExistence type="inferred from homology"/>
<dbReference type="InterPro" id="IPR000198">
    <property type="entry name" value="RhoGAP_dom"/>
</dbReference>
<keyword evidence="9" id="KW-1185">Reference proteome</keyword>
<dbReference type="FunFam" id="1.10.555.10:FF:000002">
    <property type="entry name" value="rho GTPase-activating protein 32 isoform X1"/>
    <property type="match status" value="1"/>
</dbReference>
<dbReference type="EMBL" id="WJBH02000010">
    <property type="protein sequence ID" value="KAI9551394.1"/>
    <property type="molecule type" value="Genomic_DNA"/>
</dbReference>
<feature type="compositionally biased region" description="Polar residues" evidence="5">
    <location>
        <begin position="759"/>
        <end position="771"/>
    </location>
</feature>
<organism evidence="8 9">
    <name type="scientific">Daphnia sinensis</name>
    <dbReference type="NCBI Taxonomy" id="1820382"/>
    <lineage>
        <taxon>Eukaryota</taxon>
        <taxon>Metazoa</taxon>
        <taxon>Ecdysozoa</taxon>
        <taxon>Arthropoda</taxon>
        <taxon>Crustacea</taxon>
        <taxon>Branchiopoda</taxon>
        <taxon>Diplostraca</taxon>
        <taxon>Cladocera</taxon>
        <taxon>Anomopoda</taxon>
        <taxon>Daphniidae</taxon>
        <taxon>Daphnia</taxon>
        <taxon>Daphnia similis group</taxon>
    </lineage>
</organism>
<dbReference type="InterPro" id="IPR008936">
    <property type="entry name" value="Rho_GTPase_activation_prot"/>
</dbReference>
<comment type="caution">
    <text evidence="8">The sequence shown here is derived from an EMBL/GenBank/DDBJ whole genome shotgun (WGS) entry which is preliminary data.</text>
</comment>
<feature type="region of interest" description="Disordered" evidence="5">
    <location>
        <begin position="1330"/>
        <end position="1360"/>
    </location>
</feature>
<dbReference type="SUPFAM" id="SSF48350">
    <property type="entry name" value="GTPase activation domain, GAP"/>
    <property type="match status" value="1"/>
</dbReference>
<keyword evidence="3" id="KW-0343">GTPase activation</keyword>
<feature type="compositionally biased region" description="Basic residues" evidence="5">
    <location>
        <begin position="709"/>
        <end position="719"/>
    </location>
</feature>
<dbReference type="CDD" id="cd11835">
    <property type="entry name" value="SH3_ARHGAP32_33"/>
    <property type="match status" value="1"/>
</dbReference>
<dbReference type="InterPro" id="IPR036028">
    <property type="entry name" value="SH3-like_dom_sf"/>
</dbReference>
<dbReference type="InterPro" id="IPR036871">
    <property type="entry name" value="PX_dom_sf"/>
</dbReference>
<feature type="compositionally biased region" description="Low complexity" evidence="5">
    <location>
        <begin position="745"/>
        <end position="754"/>
    </location>
</feature>
<dbReference type="InterPro" id="IPR001452">
    <property type="entry name" value="SH3_domain"/>
</dbReference>
<evidence type="ECO:0000313" key="8">
    <source>
        <dbReference type="EMBL" id="KAI9551394.1"/>
    </source>
</evidence>
<dbReference type="GO" id="GO:0035091">
    <property type="term" value="F:phosphatidylinositol binding"/>
    <property type="evidence" value="ECO:0007669"/>
    <property type="project" value="InterPro"/>
</dbReference>
<dbReference type="SMART" id="SM00324">
    <property type="entry name" value="RhoGAP"/>
    <property type="match status" value="1"/>
</dbReference>
<dbReference type="SUPFAM" id="SSF50044">
    <property type="entry name" value="SH3-domain"/>
    <property type="match status" value="1"/>
</dbReference>
<evidence type="ECO:0000313" key="9">
    <source>
        <dbReference type="Proteomes" id="UP000820818"/>
    </source>
</evidence>
<dbReference type="Gene3D" id="2.30.30.40">
    <property type="entry name" value="SH3 Domains"/>
    <property type="match status" value="1"/>
</dbReference>
<feature type="compositionally biased region" description="Polar residues" evidence="5">
    <location>
        <begin position="1613"/>
        <end position="1623"/>
    </location>
</feature>
<feature type="domain" description="Rho-GAP" evidence="7">
    <location>
        <begin position="429"/>
        <end position="621"/>
    </location>
</feature>
<feature type="region of interest" description="Disordered" evidence="5">
    <location>
        <begin position="1450"/>
        <end position="1472"/>
    </location>
</feature>
<feature type="compositionally biased region" description="Low complexity" evidence="5">
    <location>
        <begin position="1596"/>
        <end position="1612"/>
    </location>
</feature>
<feature type="compositionally biased region" description="Polar residues" evidence="5">
    <location>
        <begin position="1349"/>
        <end position="1359"/>
    </location>
</feature>
<dbReference type="SMART" id="SM00326">
    <property type="entry name" value="SH3"/>
    <property type="match status" value="1"/>
</dbReference>
<evidence type="ECO:0000256" key="2">
    <source>
        <dbReference type="ARBA" id="ARBA00022443"/>
    </source>
</evidence>
<feature type="compositionally biased region" description="Low complexity" evidence="5">
    <location>
        <begin position="975"/>
        <end position="991"/>
    </location>
</feature>
<dbReference type="PANTHER" id="PTHR15729">
    <property type="entry name" value="CDC42 GTPASE-ACTIVATING PROTEIN"/>
    <property type="match status" value="1"/>
</dbReference>
<evidence type="ECO:0000256" key="5">
    <source>
        <dbReference type="SAM" id="MobiDB-lite"/>
    </source>
</evidence>
<feature type="compositionally biased region" description="Polar residues" evidence="5">
    <location>
        <begin position="1519"/>
        <end position="1540"/>
    </location>
</feature>
<sequence length="1917" mass="209016">MLRSRSLDLSFIRRRGRKRSAILGSVGQAFFRSTCVMAAVTSASDLLAAPSKRSRGLADIDPKFVSNSGLSGLSELGTPRGGSVRIQHRPPKHPVMSAGGNVGSAAGASGIASCSPSSAAAAVETSRFPKLDECAHFHYDVVDLGPLTIQLHEETGKVVPSLSESEVPLVALQITSYGKSWVLRRSYEHFRLLDEQLHRCIYDRKFSQLPLLPENVNQPAEVALRPLLSSYVNRLSAIAGNLINCAPVLNWLEVDNRGRRLYPPPPSDDADAEINTPAVAAAYAVRRYAAVASDEISFEVGDMISVIDMPPPEESMWWRGKRGFDVGFFPSECVRIIGDKVPAHLSLPNTTSVVVVGGGSNPAGSKTHHLLNQSGCSGGSGSSAEHLPTKPVLRKHGKLISFFRSFILSRPSRRKLKQSGILKERVFGCDLGEHLLNSGREIPMVLKCCAEFIEEYGIVDGIYRLSGITSNIQKLRNAFDEDRVPALVEDEAIRQDMHAVSSLLKMYFRELPNPLCTYQLYDQFVNAVQGPDNLRVVRMREVVQQLPPPHFRTLEYLTRHLARVAENNASTGMTAKNVAIVWAPNLLRCKELEFGGVAALQGVGVQAVVTECLVRYVDLIFSDKVPTIPASLNEELPSSGGALKRTRPKSLAISTPTKLLSLEEARNRALQLASSQNDTQYIEVGGGPASLPPKYHTVIELPNGDGRSKRGHSLKHKKSPLGWKSLFAKPSKVRSPSSKAQRKNSSASTSSTVSMPAQVASSSSMTQQRSVTYVRPRLRPVKSAESLVASNRNSSAGDSQLTSPADGNKLADVSDCVATPLRDREDVAARLAGDEDDESIQDGSLSRCHNRSASHDSYFRLLMTSRTGMQVDPLDEEGDASPEASGFQEGQANDVIYAEISKSGTKHSKEETRTRVSPSGSVGLEFGKNMNLTAVEEPHSGSSKMSLIDLSHLDDSELSIMNSREMLAVSKKLSDNSSRQMSDSSGNSNHSGDGGSCVGRARPASVDDSVIDDSVRGMPMNAEQIDGKGNWAASNPAYELFCIQAEVHHHNRVEAAGRSPSPDNTDAQMPDMPSEMAMDGDNDSLVNVTTEDYSSTEVPGGSEDRESYTLHGVNDVYENVDVANNRTNAESCRRTSTSPVPATYENFADNHAYAMVRVSSSQDATYENVIDPAMIDEEYEPIEPPQEAVNPTTEAGVSYENVEQAKYENIDQPAIETEMGQANYENLEDQPSYENIDEGLAVASGSNESIDVDGGETYENVVLRDPSTNARPLDIVNVYEDVIPPPPRTDETEEVIYYQVKVLRQSIQEVNELLREDPTALQTAIADLGEYPERSNPTPSPVKIRSNPAKETSPVSTPLEQKDIKEISTETSVVCDTSQPGNVIEDVKVEEAPKLAPPKGVRLSLSPKRMSTGDDSGKAESNEQGRNVKDQQHHLPLSVSLPSLLNSNNKMAVQKQQQTATPSRMNTSLPPTPLYDLYPESESVSSKRRFESEIGRDLLRERRIRNEIENSRRSESNLLQSPEQTSPIRRLSTSESSALKSNMGKPALPIKINSKKMEAKNVQPLPVKKPEQVCVRPTTLETSFDYEPTPLQRRASSPLSSGSPLSPVSPTSEGRNFTSSGARKTSVKELLNKFQTGGGGDHNSDRSNQQQQQQQRVNTPTSPVKPVTPVSSPSNKQLVTHILDESKKMKDEGKENIEVHLTPAPKLSMHNNPAESSCDMMIMVEGNNDVLCKTGESTMEQDAKEMLRQKSLGIDMSDPRTRLRIERYKEERRSFLREKYKSESFRSDGKDDAVIVRLKQKAGSPTHHQEAGGVEDVASSPPPPPSLRTPDPGLIDEDVNVKERAAQWAQTLPATLVAAAAVAAATTTAAAAAVTTVATPPIKTVSPTHRSCSEAVGIAPQHKRIRDMAALFEKETP</sequence>
<protein>
    <recommendedName>
        <fullName evidence="10">GTPase-activating protein CdGAPr</fullName>
    </recommendedName>
</protein>
<dbReference type="SUPFAM" id="SSF64268">
    <property type="entry name" value="PX domain"/>
    <property type="match status" value="1"/>
</dbReference>
<dbReference type="Gene3D" id="1.10.555.10">
    <property type="entry name" value="Rho GTPase activation protein"/>
    <property type="match status" value="1"/>
</dbReference>
<gene>
    <name evidence="8" type="ORF">GHT06_021727</name>
</gene>
<dbReference type="PROSITE" id="PS50002">
    <property type="entry name" value="SH3"/>
    <property type="match status" value="1"/>
</dbReference>
<evidence type="ECO:0000259" key="7">
    <source>
        <dbReference type="PROSITE" id="PS50238"/>
    </source>
</evidence>
<feature type="region of interest" description="Disordered" evidence="5">
    <location>
        <begin position="1512"/>
        <end position="1553"/>
    </location>
</feature>
<dbReference type="GO" id="GO:0005096">
    <property type="term" value="F:GTPase activator activity"/>
    <property type="evidence" value="ECO:0007669"/>
    <property type="project" value="UniProtKB-KW"/>
</dbReference>
<keyword evidence="2 4" id="KW-0728">SH3 domain</keyword>
<dbReference type="Pfam" id="PF00018">
    <property type="entry name" value="SH3_1"/>
    <property type="match status" value="1"/>
</dbReference>
<feature type="region of interest" description="Disordered" evidence="5">
    <location>
        <begin position="873"/>
        <end position="892"/>
    </location>
</feature>
<evidence type="ECO:0000256" key="4">
    <source>
        <dbReference type="PROSITE-ProRule" id="PRU00192"/>
    </source>
</evidence>
<feature type="region of interest" description="Disordered" evidence="5">
    <location>
        <begin position="970"/>
        <end position="1012"/>
    </location>
</feature>
<name>A0AAD5KGI8_9CRUS</name>
<comment type="similarity">
    <text evidence="1">Belongs to the PX domain-containing GAP family.</text>
</comment>
<feature type="region of interest" description="Disordered" evidence="5">
    <location>
        <begin position="681"/>
        <end position="811"/>
    </location>
</feature>
<feature type="region of interest" description="Disordered" evidence="5">
    <location>
        <begin position="71"/>
        <end position="100"/>
    </location>
</feature>
<feature type="compositionally biased region" description="Basic and acidic residues" evidence="5">
    <location>
        <begin position="1411"/>
        <end position="1433"/>
    </location>
</feature>
<dbReference type="InterPro" id="IPR051576">
    <property type="entry name" value="PX-Rho_GAP"/>
</dbReference>
<feature type="region of interest" description="Disordered" evidence="5">
    <location>
        <begin position="902"/>
        <end position="922"/>
    </location>
</feature>
<dbReference type="PROSITE" id="PS50238">
    <property type="entry name" value="RHOGAP"/>
    <property type="match status" value="1"/>
</dbReference>
<evidence type="ECO:0000259" key="6">
    <source>
        <dbReference type="PROSITE" id="PS50002"/>
    </source>
</evidence>
<dbReference type="Proteomes" id="UP000820818">
    <property type="component" value="Linkage Group LG10"/>
</dbReference>
<dbReference type="GO" id="GO:0007264">
    <property type="term" value="P:small GTPase-mediated signal transduction"/>
    <property type="evidence" value="ECO:0007669"/>
    <property type="project" value="TreeGrafter"/>
</dbReference>
<dbReference type="PANTHER" id="PTHR15729:SF10">
    <property type="entry name" value="GTPASE-ACTIVATING PROTEIN CDGAPR"/>
    <property type="match status" value="1"/>
</dbReference>